<dbReference type="GO" id="GO:0006355">
    <property type="term" value="P:regulation of DNA-templated transcription"/>
    <property type="evidence" value="ECO:0007669"/>
    <property type="project" value="InterPro"/>
</dbReference>
<gene>
    <name evidence="6" type="ORF">PVAP13_6NG053500</name>
</gene>
<dbReference type="GO" id="GO:0003677">
    <property type="term" value="F:DNA binding"/>
    <property type="evidence" value="ECO:0007669"/>
    <property type="project" value="UniProtKB-KW"/>
</dbReference>
<dbReference type="EMBL" id="CM029048">
    <property type="protein sequence ID" value="KAG2576689.1"/>
    <property type="molecule type" value="Genomic_DNA"/>
</dbReference>
<keyword evidence="3" id="KW-0804">Transcription</keyword>
<evidence type="ECO:0000259" key="5">
    <source>
        <dbReference type="PROSITE" id="PS51005"/>
    </source>
</evidence>
<proteinExistence type="predicted"/>
<name>A0A8T0QUK9_PANVG</name>
<dbReference type="Proteomes" id="UP000823388">
    <property type="component" value="Chromosome 6N"/>
</dbReference>
<feature type="domain" description="NAC" evidence="5">
    <location>
        <begin position="1"/>
        <end position="131"/>
    </location>
</feature>
<dbReference type="InterPro" id="IPR036093">
    <property type="entry name" value="NAC_dom_sf"/>
</dbReference>
<dbReference type="InterPro" id="IPR003441">
    <property type="entry name" value="NAC-dom"/>
</dbReference>
<keyword evidence="1" id="KW-0805">Transcription regulation</keyword>
<accession>A0A8T0QUK9</accession>
<evidence type="ECO:0000256" key="3">
    <source>
        <dbReference type="ARBA" id="ARBA00023163"/>
    </source>
</evidence>
<dbReference type="SUPFAM" id="SSF101941">
    <property type="entry name" value="NAC domain"/>
    <property type="match status" value="1"/>
</dbReference>
<evidence type="ECO:0000313" key="7">
    <source>
        <dbReference type="Proteomes" id="UP000823388"/>
    </source>
</evidence>
<dbReference type="Pfam" id="PF02365">
    <property type="entry name" value="NAM"/>
    <property type="match status" value="1"/>
</dbReference>
<comment type="caution">
    <text evidence="6">The sequence shown here is derived from an EMBL/GenBank/DDBJ whole genome shotgun (WGS) entry which is preliminary data.</text>
</comment>
<dbReference type="PROSITE" id="PS51005">
    <property type="entry name" value="NAC"/>
    <property type="match status" value="1"/>
</dbReference>
<evidence type="ECO:0000313" key="6">
    <source>
        <dbReference type="EMBL" id="KAG2576689.1"/>
    </source>
</evidence>
<keyword evidence="2" id="KW-0238">DNA-binding</keyword>
<sequence length="131" mass="14826">MQQQPVTDVELVDALARRRRGLPPPPSQPFTVHDVFIFDHDPSYLYTTYAGGAGSSGGCVYFFSDQFTYQDGWKVAAGTQRILDAGGAVVGSKDTLVFHEGRWLPRTRWAMDEFDAMYQEGFKYSYNDLRL</sequence>
<reference evidence="6" key="1">
    <citation type="submission" date="2020-05" db="EMBL/GenBank/DDBJ databases">
        <title>WGS assembly of Panicum virgatum.</title>
        <authorList>
            <person name="Lovell J.T."/>
            <person name="Jenkins J."/>
            <person name="Shu S."/>
            <person name="Juenger T.E."/>
            <person name="Schmutz J."/>
        </authorList>
    </citation>
    <scope>NUCLEOTIDE SEQUENCE</scope>
    <source>
        <strain evidence="6">AP13</strain>
    </source>
</reference>
<dbReference type="AlphaFoldDB" id="A0A8T0QUK9"/>
<evidence type="ECO:0000256" key="2">
    <source>
        <dbReference type="ARBA" id="ARBA00023125"/>
    </source>
</evidence>
<evidence type="ECO:0000256" key="4">
    <source>
        <dbReference type="ARBA" id="ARBA00023242"/>
    </source>
</evidence>
<protein>
    <recommendedName>
        <fullName evidence="5">NAC domain-containing protein</fullName>
    </recommendedName>
</protein>
<dbReference type="Gene3D" id="2.170.150.80">
    <property type="entry name" value="NAC domain"/>
    <property type="match status" value="1"/>
</dbReference>
<organism evidence="6 7">
    <name type="scientific">Panicum virgatum</name>
    <name type="common">Blackwell switchgrass</name>
    <dbReference type="NCBI Taxonomy" id="38727"/>
    <lineage>
        <taxon>Eukaryota</taxon>
        <taxon>Viridiplantae</taxon>
        <taxon>Streptophyta</taxon>
        <taxon>Embryophyta</taxon>
        <taxon>Tracheophyta</taxon>
        <taxon>Spermatophyta</taxon>
        <taxon>Magnoliopsida</taxon>
        <taxon>Liliopsida</taxon>
        <taxon>Poales</taxon>
        <taxon>Poaceae</taxon>
        <taxon>PACMAD clade</taxon>
        <taxon>Panicoideae</taxon>
        <taxon>Panicodae</taxon>
        <taxon>Paniceae</taxon>
        <taxon>Panicinae</taxon>
        <taxon>Panicum</taxon>
        <taxon>Panicum sect. Hiantes</taxon>
    </lineage>
</organism>
<keyword evidence="7" id="KW-1185">Reference proteome</keyword>
<keyword evidence="4" id="KW-0539">Nucleus</keyword>
<evidence type="ECO:0000256" key="1">
    <source>
        <dbReference type="ARBA" id="ARBA00023015"/>
    </source>
</evidence>